<dbReference type="RefSeq" id="WP_095744628.1">
    <property type="nucleotide sequence ID" value="NZ_CP023284.1"/>
</dbReference>
<accession>A0A250DHN8</accession>
<sequence>MTKTLTVTIDPTTHTVVPLEPTAEIIAGAALAVWPTASATDVALARRAAPMVLMRMEQAQGITADMLAASLATMAPAYRAMLAAAPAHESNTPSQAHESHSAECIAAWIEPGGADAARQEMAYGAEIWNRLAPKVVHALAGMPSENALARAFIGFLSAMGGAMCAELGSDQARLVLEAAARAVSAAEDTTPEPGQAVH</sequence>
<name>A0A250DHN8_9BURK</name>
<dbReference type="AlphaFoldDB" id="A0A250DHN8"/>
<protein>
    <submittedName>
        <fullName evidence="1">Uncharacterized protein</fullName>
    </submittedName>
</protein>
<organism evidence="1 2">
    <name type="scientific">Variovorax boronicumulans</name>
    <dbReference type="NCBI Taxonomy" id="436515"/>
    <lineage>
        <taxon>Bacteria</taxon>
        <taxon>Pseudomonadati</taxon>
        <taxon>Pseudomonadota</taxon>
        <taxon>Betaproteobacteria</taxon>
        <taxon>Burkholderiales</taxon>
        <taxon>Comamonadaceae</taxon>
        <taxon>Variovorax</taxon>
    </lineage>
</organism>
<dbReference type="KEGG" id="vbo:CKY39_12150"/>
<proteinExistence type="predicted"/>
<dbReference type="Proteomes" id="UP000217154">
    <property type="component" value="Chromosome"/>
</dbReference>
<evidence type="ECO:0000313" key="2">
    <source>
        <dbReference type="Proteomes" id="UP000217154"/>
    </source>
</evidence>
<gene>
    <name evidence="1" type="ORF">CKY39_12150</name>
</gene>
<dbReference type="EMBL" id="CP023284">
    <property type="protein sequence ID" value="ATA53885.1"/>
    <property type="molecule type" value="Genomic_DNA"/>
</dbReference>
<reference evidence="1 2" key="1">
    <citation type="submission" date="2017-09" db="EMBL/GenBank/DDBJ databases">
        <title>The diverse metabolic capabilities of V. boronicumulans make it an excellent choice for continued studies on novel biodegradation.</title>
        <authorList>
            <person name="Sun S."/>
        </authorList>
    </citation>
    <scope>NUCLEOTIDE SEQUENCE [LARGE SCALE GENOMIC DNA]</scope>
    <source>
        <strain evidence="1 2">J1</strain>
    </source>
</reference>
<evidence type="ECO:0000313" key="1">
    <source>
        <dbReference type="EMBL" id="ATA53885.1"/>
    </source>
</evidence>